<dbReference type="Pfam" id="PF13789">
    <property type="entry name" value="DUF4181"/>
    <property type="match status" value="1"/>
</dbReference>
<dbReference type="EMBL" id="BSSQ01000016">
    <property type="protein sequence ID" value="GLX69827.1"/>
    <property type="molecule type" value="Genomic_DNA"/>
</dbReference>
<feature type="transmembrane region" description="Helical" evidence="1">
    <location>
        <begin position="37"/>
        <end position="59"/>
    </location>
</feature>
<organism evidence="2 3">
    <name type="scientific">Paenibacillus glycanilyticus</name>
    <dbReference type="NCBI Taxonomy" id="126569"/>
    <lineage>
        <taxon>Bacteria</taxon>
        <taxon>Bacillati</taxon>
        <taxon>Bacillota</taxon>
        <taxon>Bacilli</taxon>
        <taxon>Bacillales</taxon>
        <taxon>Paenibacillaceae</taxon>
        <taxon>Paenibacillus</taxon>
    </lineage>
</organism>
<evidence type="ECO:0000313" key="2">
    <source>
        <dbReference type="EMBL" id="GLX69827.1"/>
    </source>
</evidence>
<reference evidence="2 3" key="1">
    <citation type="submission" date="2023-03" db="EMBL/GenBank/DDBJ databases">
        <title>Draft genome sequence of the bacteria which degrade cell wall of Tricholomamatutake.</title>
        <authorList>
            <person name="Konishi Y."/>
            <person name="Fukuta Y."/>
            <person name="Shirasaka N."/>
        </authorList>
    </citation>
    <scope>NUCLEOTIDE SEQUENCE [LARGE SCALE GENOMIC DNA]</scope>
    <source>
        <strain evidence="3">mu1</strain>
    </source>
</reference>
<proteinExistence type="predicted"/>
<evidence type="ECO:0000313" key="3">
    <source>
        <dbReference type="Proteomes" id="UP001157114"/>
    </source>
</evidence>
<evidence type="ECO:0008006" key="4">
    <source>
        <dbReference type="Google" id="ProtNLM"/>
    </source>
</evidence>
<dbReference type="InterPro" id="IPR025441">
    <property type="entry name" value="DUF4181"/>
</dbReference>
<dbReference type="Proteomes" id="UP001157114">
    <property type="component" value="Unassembled WGS sequence"/>
</dbReference>
<keyword evidence="1" id="KW-1133">Transmembrane helix</keyword>
<feature type="transmembrane region" description="Helical" evidence="1">
    <location>
        <begin position="66"/>
        <end position="87"/>
    </location>
</feature>
<feature type="transmembrane region" description="Helical" evidence="1">
    <location>
        <begin position="93"/>
        <end position="111"/>
    </location>
</feature>
<keyword evidence="3" id="KW-1185">Reference proteome</keyword>
<comment type="caution">
    <text evidence="2">The sequence shown here is derived from an EMBL/GenBank/DDBJ whole genome shotgun (WGS) entry which is preliminary data.</text>
</comment>
<protein>
    <recommendedName>
        <fullName evidence="4">DUF4181 domain-containing protein</fullName>
    </recommendedName>
</protein>
<keyword evidence="1" id="KW-0812">Transmembrane</keyword>
<accession>A0ABQ6GJL6</accession>
<gene>
    <name evidence="2" type="ORF">MU1_41730</name>
</gene>
<evidence type="ECO:0000256" key="1">
    <source>
        <dbReference type="SAM" id="Phobius"/>
    </source>
</evidence>
<sequence>MLSLLIILLVLIQIPLKRYLLEEEDEEKITDSKGRTLYWWGSGTIGVFAIALCIFVLDITNDYMKWFWLSFFVAAKGFHAILEWKYLKGSRQYLISLILLAVGIVYFYLVIW</sequence>
<keyword evidence="1" id="KW-0472">Membrane</keyword>
<name>A0ABQ6GJL6_9BACL</name>